<accession>A0A699J210</accession>
<dbReference type="AlphaFoldDB" id="A0A699J210"/>
<evidence type="ECO:0000313" key="1">
    <source>
        <dbReference type="EMBL" id="GFA04169.1"/>
    </source>
</evidence>
<gene>
    <name evidence="1" type="ORF">Tci_576141</name>
</gene>
<sequence>MHNDIMAAGSKEHPPMLATGRYAHWQSRFLRYVDMKSKKKELKQCIFDGPYVMTEVIVLAKPATATQEVAPEHTVLETYGNTTLEKHAYINAEA</sequence>
<proteinExistence type="predicted"/>
<comment type="caution">
    <text evidence="1">The sequence shown here is derived from an EMBL/GenBank/DDBJ whole genome shotgun (WGS) entry which is preliminary data.</text>
</comment>
<evidence type="ECO:0008006" key="2">
    <source>
        <dbReference type="Google" id="ProtNLM"/>
    </source>
</evidence>
<protein>
    <recommendedName>
        <fullName evidence="2">Integrase, catalytic region, zinc finger, CCHC-type, peptidase aspartic, catalytic</fullName>
    </recommendedName>
</protein>
<dbReference type="EMBL" id="BKCJ010359995">
    <property type="protein sequence ID" value="GFA04169.1"/>
    <property type="molecule type" value="Genomic_DNA"/>
</dbReference>
<reference evidence="1" key="1">
    <citation type="journal article" date="2019" name="Sci. Rep.">
        <title>Draft genome of Tanacetum cinerariifolium, the natural source of mosquito coil.</title>
        <authorList>
            <person name="Yamashiro T."/>
            <person name="Shiraishi A."/>
            <person name="Satake H."/>
            <person name="Nakayama K."/>
        </authorList>
    </citation>
    <scope>NUCLEOTIDE SEQUENCE</scope>
</reference>
<name>A0A699J210_TANCI</name>
<organism evidence="1">
    <name type="scientific">Tanacetum cinerariifolium</name>
    <name type="common">Dalmatian daisy</name>
    <name type="synonym">Chrysanthemum cinerariifolium</name>
    <dbReference type="NCBI Taxonomy" id="118510"/>
    <lineage>
        <taxon>Eukaryota</taxon>
        <taxon>Viridiplantae</taxon>
        <taxon>Streptophyta</taxon>
        <taxon>Embryophyta</taxon>
        <taxon>Tracheophyta</taxon>
        <taxon>Spermatophyta</taxon>
        <taxon>Magnoliopsida</taxon>
        <taxon>eudicotyledons</taxon>
        <taxon>Gunneridae</taxon>
        <taxon>Pentapetalae</taxon>
        <taxon>asterids</taxon>
        <taxon>campanulids</taxon>
        <taxon>Asterales</taxon>
        <taxon>Asteraceae</taxon>
        <taxon>Asteroideae</taxon>
        <taxon>Anthemideae</taxon>
        <taxon>Anthemidinae</taxon>
        <taxon>Tanacetum</taxon>
    </lineage>
</organism>